<proteinExistence type="predicted"/>
<reference evidence="2" key="1">
    <citation type="journal article" date="2023" name="Front. Plant Sci.">
        <title>Chromosomal-level genome assembly of Melastoma candidum provides insights into trichome evolution.</title>
        <authorList>
            <person name="Zhong Y."/>
            <person name="Wu W."/>
            <person name="Sun C."/>
            <person name="Zou P."/>
            <person name="Liu Y."/>
            <person name="Dai S."/>
            <person name="Zhou R."/>
        </authorList>
    </citation>
    <scope>NUCLEOTIDE SEQUENCE [LARGE SCALE GENOMIC DNA]</scope>
</reference>
<organism evidence="1 2">
    <name type="scientific">Melastoma candidum</name>
    <dbReference type="NCBI Taxonomy" id="119954"/>
    <lineage>
        <taxon>Eukaryota</taxon>
        <taxon>Viridiplantae</taxon>
        <taxon>Streptophyta</taxon>
        <taxon>Embryophyta</taxon>
        <taxon>Tracheophyta</taxon>
        <taxon>Spermatophyta</taxon>
        <taxon>Magnoliopsida</taxon>
        <taxon>eudicotyledons</taxon>
        <taxon>Gunneridae</taxon>
        <taxon>Pentapetalae</taxon>
        <taxon>rosids</taxon>
        <taxon>malvids</taxon>
        <taxon>Myrtales</taxon>
        <taxon>Melastomataceae</taxon>
        <taxon>Melastomatoideae</taxon>
        <taxon>Melastomateae</taxon>
        <taxon>Melastoma</taxon>
    </lineage>
</organism>
<dbReference type="Proteomes" id="UP001057402">
    <property type="component" value="Chromosome 3"/>
</dbReference>
<dbReference type="EMBL" id="CM042882">
    <property type="protein sequence ID" value="KAI4381616.1"/>
    <property type="molecule type" value="Genomic_DNA"/>
</dbReference>
<gene>
    <name evidence="1" type="ORF">MLD38_007675</name>
</gene>
<evidence type="ECO:0000313" key="1">
    <source>
        <dbReference type="EMBL" id="KAI4381616.1"/>
    </source>
</evidence>
<comment type="caution">
    <text evidence="1">The sequence shown here is derived from an EMBL/GenBank/DDBJ whole genome shotgun (WGS) entry which is preliminary data.</text>
</comment>
<keyword evidence="2" id="KW-1185">Reference proteome</keyword>
<name>A0ACB9RR15_9MYRT</name>
<sequence>MSSRRARLAFFAGVNSPVHEKVFQFWTNDREIFVHQGRLPTPYSNKLLGSKFCLHVKGFKVDTAREADSLYYGCVPVVIANHYDLPFSNIVNWRSFSVVVATLDIPLLKKILKGIDHDQYTVLQSNVMEVRKHFQWHLTPLDYDAFHMVVYELWLRRSSVRVPLNGF</sequence>
<evidence type="ECO:0000313" key="2">
    <source>
        <dbReference type="Proteomes" id="UP001057402"/>
    </source>
</evidence>
<protein>
    <submittedName>
        <fullName evidence="1">Uncharacterized protein</fullName>
    </submittedName>
</protein>
<accession>A0ACB9RR15</accession>